<dbReference type="AlphaFoldDB" id="A0A9W7HJJ9"/>
<proteinExistence type="predicted"/>
<gene>
    <name evidence="3" type="ORF">HRI_001532100</name>
</gene>
<feature type="region of interest" description="Disordered" evidence="1">
    <location>
        <begin position="49"/>
        <end position="90"/>
    </location>
</feature>
<evidence type="ECO:0000256" key="2">
    <source>
        <dbReference type="SAM" id="SignalP"/>
    </source>
</evidence>
<name>A0A9W7HJJ9_HIBTR</name>
<evidence type="ECO:0000256" key="1">
    <source>
        <dbReference type="SAM" id="MobiDB-lite"/>
    </source>
</evidence>
<comment type="caution">
    <text evidence="3">The sequence shown here is derived from an EMBL/GenBank/DDBJ whole genome shotgun (WGS) entry which is preliminary data.</text>
</comment>
<accession>A0A9W7HJJ9</accession>
<evidence type="ECO:0000313" key="4">
    <source>
        <dbReference type="Proteomes" id="UP001165190"/>
    </source>
</evidence>
<dbReference type="Proteomes" id="UP001165190">
    <property type="component" value="Unassembled WGS sequence"/>
</dbReference>
<sequence length="137" mass="14782">MATSSIIVTISLLLTYVALVLVLLPACTQARFFPTASVSQLESMVFNFGKIAKSPPPPSPAPSRHQATNEQPAPPSKRQGTIERPTQQSWSGADFQLNSMAADLGKTGWSPTSPKGKEIMEQLIQQRPSLDFQLASS</sequence>
<dbReference type="OrthoDB" id="996150at2759"/>
<feature type="chain" id="PRO_5040806328" evidence="2">
    <location>
        <begin position="31"/>
        <end position="137"/>
    </location>
</feature>
<keyword evidence="4" id="KW-1185">Reference proteome</keyword>
<evidence type="ECO:0000313" key="3">
    <source>
        <dbReference type="EMBL" id="GMI78628.1"/>
    </source>
</evidence>
<protein>
    <submittedName>
        <fullName evidence="3">Uncharacterized protein</fullName>
    </submittedName>
</protein>
<organism evidence="3 4">
    <name type="scientific">Hibiscus trionum</name>
    <name type="common">Flower of an hour</name>
    <dbReference type="NCBI Taxonomy" id="183268"/>
    <lineage>
        <taxon>Eukaryota</taxon>
        <taxon>Viridiplantae</taxon>
        <taxon>Streptophyta</taxon>
        <taxon>Embryophyta</taxon>
        <taxon>Tracheophyta</taxon>
        <taxon>Spermatophyta</taxon>
        <taxon>Magnoliopsida</taxon>
        <taxon>eudicotyledons</taxon>
        <taxon>Gunneridae</taxon>
        <taxon>Pentapetalae</taxon>
        <taxon>rosids</taxon>
        <taxon>malvids</taxon>
        <taxon>Malvales</taxon>
        <taxon>Malvaceae</taxon>
        <taxon>Malvoideae</taxon>
        <taxon>Hibiscus</taxon>
    </lineage>
</organism>
<dbReference type="EMBL" id="BSYR01000016">
    <property type="protein sequence ID" value="GMI78628.1"/>
    <property type="molecule type" value="Genomic_DNA"/>
</dbReference>
<reference evidence="3" key="1">
    <citation type="submission" date="2023-05" db="EMBL/GenBank/DDBJ databases">
        <title>Genome and transcriptome analyses reveal genes involved in the formation of fine ridges on petal epidermal cells in Hibiscus trionum.</title>
        <authorList>
            <person name="Koshimizu S."/>
            <person name="Masuda S."/>
            <person name="Ishii T."/>
            <person name="Shirasu K."/>
            <person name="Hoshino A."/>
            <person name="Arita M."/>
        </authorList>
    </citation>
    <scope>NUCLEOTIDE SEQUENCE</scope>
    <source>
        <strain evidence="3">Hamamatsu line</strain>
    </source>
</reference>
<keyword evidence="2" id="KW-0732">Signal</keyword>
<feature type="signal peptide" evidence="2">
    <location>
        <begin position="1"/>
        <end position="30"/>
    </location>
</feature>